<accession>A0A427YFH8</accession>
<evidence type="ECO:0000313" key="1">
    <source>
        <dbReference type="EMBL" id="RSH89846.1"/>
    </source>
</evidence>
<evidence type="ECO:0000313" key="2">
    <source>
        <dbReference type="Proteomes" id="UP000279259"/>
    </source>
</evidence>
<name>A0A427YFH8_9TREE</name>
<dbReference type="EMBL" id="RSCD01000012">
    <property type="protein sequence ID" value="RSH89846.1"/>
    <property type="molecule type" value="Genomic_DNA"/>
</dbReference>
<dbReference type="AlphaFoldDB" id="A0A427YFH8"/>
<comment type="caution">
    <text evidence="1">The sequence shown here is derived from an EMBL/GenBank/DDBJ whole genome shotgun (WGS) entry which is preliminary data.</text>
</comment>
<reference evidence="1 2" key="1">
    <citation type="submission" date="2018-11" db="EMBL/GenBank/DDBJ databases">
        <title>Genome sequence of Saitozyma podzolica DSM 27192.</title>
        <authorList>
            <person name="Aliyu H."/>
            <person name="Gorte O."/>
            <person name="Ochsenreither K."/>
        </authorList>
    </citation>
    <scope>NUCLEOTIDE SEQUENCE [LARGE SCALE GENOMIC DNA]</scope>
    <source>
        <strain evidence="1 2">DSM 27192</strain>
    </source>
</reference>
<gene>
    <name evidence="1" type="ORF">EHS25_001832</name>
</gene>
<dbReference type="Proteomes" id="UP000279259">
    <property type="component" value="Unassembled WGS sequence"/>
</dbReference>
<protein>
    <submittedName>
        <fullName evidence="1">Uncharacterized protein</fullName>
    </submittedName>
</protein>
<organism evidence="1 2">
    <name type="scientific">Saitozyma podzolica</name>
    <dbReference type="NCBI Taxonomy" id="1890683"/>
    <lineage>
        <taxon>Eukaryota</taxon>
        <taxon>Fungi</taxon>
        <taxon>Dikarya</taxon>
        <taxon>Basidiomycota</taxon>
        <taxon>Agaricomycotina</taxon>
        <taxon>Tremellomycetes</taxon>
        <taxon>Tremellales</taxon>
        <taxon>Trimorphomycetaceae</taxon>
        <taxon>Saitozyma</taxon>
    </lineage>
</organism>
<keyword evidence="2" id="KW-1185">Reference proteome</keyword>
<proteinExistence type="predicted"/>
<sequence length="122" mass="13193">MTAFAEEGLLQIDWAPRLLIEVGNRDFEIILDGPEDLHSLSMTLAPPSGSPVDIDRGRESARHSKSKAMALLDALEARDFTSAIRHAASHPKPLPTPPEDLMGEEMGVAMSSPAKSMGSWTN</sequence>